<dbReference type="InterPro" id="IPR017853">
    <property type="entry name" value="GH"/>
</dbReference>
<dbReference type="CDD" id="cd06591">
    <property type="entry name" value="GH31_xylosidase_XylS"/>
    <property type="match status" value="1"/>
</dbReference>
<keyword evidence="7" id="KW-1185">Reference proteome</keyword>
<dbReference type="Pfam" id="PF01055">
    <property type="entry name" value="Glyco_hydro_31_2nd"/>
    <property type="match status" value="1"/>
</dbReference>
<keyword evidence="2" id="KW-0326">Glycosidase</keyword>
<comment type="similarity">
    <text evidence="1 2">Belongs to the glycosyl hydrolase 31 family.</text>
</comment>
<dbReference type="OrthoDB" id="176168at2"/>
<dbReference type="STRING" id="937334.SAMN05444406_1058"/>
<organism evidence="6 7">
    <name type="scientific">Caldicoprobacter faecalis</name>
    <dbReference type="NCBI Taxonomy" id="937334"/>
    <lineage>
        <taxon>Bacteria</taxon>
        <taxon>Bacillati</taxon>
        <taxon>Bacillota</taxon>
        <taxon>Clostridia</taxon>
        <taxon>Caldicoprobacterales</taxon>
        <taxon>Caldicoprobacteraceae</taxon>
        <taxon>Caldicoprobacter</taxon>
    </lineage>
</organism>
<dbReference type="SUPFAM" id="SSF51445">
    <property type="entry name" value="(Trans)glycosidases"/>
    <property type="match status" value="1"/>
</dbReference>
<dbReference type="CDD" id="cd14752">
    <property type="entry name" value="GH31_N"/>
    <property type="match status" value="1"/>
</dbReference>
<dbReference type="InterPro" id="IPR011013">
    <property type="entry name" value="Gal_mutarotase_sf_dom"/>
</dbReference>
<dbReference type="InterPro" id="IPR013780">
    <property type="entry name" value="Glyco_hydro_b"/>
</dbReference>
<dbReference type="AlphaFoldDB" id="A0A1I5TPW4"/>
<evidence type="ECO:0000256" key="1">
    <source>
        <dbReference type="ARBA" id="ARBA00007806"/>
    </source>
</evidence>
<dbReference type="SUPFAM" id="SSF74650">
    <property type="entry name" value="Galactose mutarotase-like"/>
    <property type="match status" value="1"/>
</dbReference>
<dbReference type="Pfam" id="PF21365">
    <property type="entry name" value="Glyco_hydro_31_3rd"/>
    <property type="match status" value="1"/>
</dbReference>
<dbReference type="Gene3D" id="2.60.40.1760">
    <property type="entry name" value="glycosyl hydrolase (family 31)"/>
    <property type="match status" value="1"/>
</dbReference>
<evidence type="ECO:0000259" key="5">
    <source>
        <dbReference type="Pfam" id="PF21365"/>
    </source>
</evidence>
<accession>A0A1I5TPW4</accession>
<evidence type="ECO:0000259" key="4">
    <source>
        <dbReference type="Pfam" id="PF13802"/>
    </source>
</evidence>
<dbReference type="InterPro" id="IPR051816">
    <property type="entry name" value="Glycosyl_Hydrolase_31"/>
</dbReference>
<dbReference type="Gene3D" id="2.60.40.1180">
    <property type="entry name" value="Golgi alpha-mannosidase II"/>
    <property type="match status" value="1"/>
</dbReference>
<feature type="domain" description="Glycoside hydrolase family 31 TIM barrel" evidence="3">
    <location>
        <begin position="233"/>
        <end position="568"/>
    </location>
</feature>
<dbReference type="Pfam" id="PF13802">
    <property type="entry name" value="Gal_mutarotas_2"/>
    <property type="match status" value="1"/>
</dbReference>
<evidence type="ECO:0000313" key="6">
    <source>
        <dbReference type="EMBL" id="SFP85104.1"/>
    </source>
</evidence>
<dbReference type="Gene3D" id="3.20.20.80">
    <property type="entry name" value="Glycosidases"/>
    <property type="match status" value="1"/>
</dbReference>
<proteinExistence type="inferred from homology"/>
<keyword evidence="2 6" id="KW-0378">Hydrolase</keyword>
<dbReference type="InterPro" id="IPR048395">
    <property type="entry name" value="Glyco_hydro_31_C"/>
</dbReference>
<dbReference type="PANTHER" id="PTHR43863:SF2">
    <property type="entry name" value="MALTASE-GLUCOAMYLASE"/>
    <property type="match status" value="1"/>
</dbReference>
<protein>
    <submittedName>
        <fullName evidence="6">Alpha-D-xyloside xylohydrolase</fullName>
    </submittedName>
</protein>
<sequence length="670" mass="77665">MGLPFIKEGNCLIRYMYGEKLCIEPWGKNSLRVRSIKGDTFIEEDWALDTRPADAGECAIEIDDKQATIQNGKIRAVVRDDGMITFYNQHGKVLLQEYIRNRNDFSRYCSPLNIPAREWKPRPGGDDYSLTVRFESDPNEKLYGMGQYQHGFLNQKYCRLTLEQRNTQVSIPFVLSSLGYGFFWNNPAIGWVSFGKNLTEWHAVSTKQMDYWITAGDTPAEIVEQFTEVVGRPPMMPDFAMGFWQSKLRYQTQEELLNVAREYKRRGLPLSVIVIDFFHWTNQGDWKFDPQYWPDPEGMVRELKSMGVEVMVSIWPTVAKNSENYEEMAKKDYLVKNDMGITTHMEFMGNTVFFDATNPGARKFIWEKVKQNYYDKGIKLFWLDEAEPEYGLYDFPLYRYYIGPAIQTSNIYPRYFAKAFYDGLKEQGEKDIINLVRCAWAGSQKYGVLVWSGDVDSSFRGLREQFTAGLNMGLVGISWWTTDIGGFLRGNPDDPHFRECLIRWFQYGVFCPVFRLHGERLPHRKPIGTSGGGAFFSGADNEVWSFGEEAYEILKKYMFLREQLRPYIKALMKEAHEKGTPVIRPLFYDYPGDPQAWEVEDQQMFGPDVLVAPVMYENMRRRPVYLPKGSTWKNAHTGEIYEGGCTVDCDAPLDVIPLFLRQGGQVDFRI</sequence>
<evidence type="ECO:0000256" key="2">
    <source>
        <dbReference type="RuleBase" id="RU361185"/>
    </source>
</evidence>
<dbReference type="Proteomes" id="UP000198577">
    <property type="component" value="Unassembled WGS sequence"/>
</dbReference>
<dbReference type="GO" id="GO:0004553">
    <property type="term" value="F:hydrolase activity, hydrolyzing O-glycosyl compounds"/>
    <property type="evidence" value="ECO:0007669"/>
    <property type="project" value="InterPro"/>
</dbReference>
<dbReference type="GO" id="GO:0030246">
    <property type="term" value="F:carbohydrate binding"/>
    <property type="evidence" value="ECO:0007669"/>
    <property type="project" value="InterPro"/>
</dbReference>
<evidence type="ECO:0000259" key="3">
    <source>
        <dbReference type="Pfam" id="PF01055"/>
    </source>
</evidence>
<dbReference type="EMBL" id="FOXR01000005">
    <property type="protein sequence ID" value="SFP85104.1"/>
    <property type="molecule type" value="Genomic_DNA"/>
</dbReference>
<feature type="domain" description="Glycosyl hydrolase family 31 C-terminal" evidence="5">
    <location>
        <begin position="579"/>
        <end position="663"/>
    </location>
</feature>
<dbReference type="GO" id="GO:0005975">
    <property type="term" value="P:carbohydrate metabolic process"/>
    <property type="evidence" value="ECO:0007669"/>
    <property type="project" value="InterPro"/>
</dbReference>
<name>A0A1I5TPW4_9FIRM</name>
<dbReference type="InterPro" id="IPR000322">
    <property type="entry name" value="Glyco_hydro_31_TIM"/>
</dbReference>
<dbReference type="PANTHER" id="PTHR43863">
    <property type="entry name" value="HYDROLASE, PUTATIVE (AFU_ORTHOLOGUE AFUA_1G03140)-RELATED"/>
    <property type="match status" value="1"/>
</dbReference>
<gene>
    <name evidence="6" type="ORF">SAMN05444406_1058</name>
</gene>
<evidence type="ECO:0000313" key="7">
    <source>
        <dbReference type="Proteomes" id="UP000198577"/>
    </source>
</evidence>
<dbReference type="InterPro" id="IPR025887">
    <property type="entry name" value="Glyco_hydro_31_N_dom"/>
</dbReference>
<reference evidence="6 7" key="1">
    <citation type="submission" date="2016-10" db="EMBL/GenBank/DDBJ databases">
        <authorList>
            <person name="de Groot N.N."/>
        </authorList>
    </citation>
    <scope>NUCLEOTIDE SEQUENCE [LARGE SCALE GENOMIC DNA]</scope>
    <source>
        <strain evidence="6 7">DSM 20678</strain>
    </source>
</reference>
<dbReference type="RefSeq" id="WP_025748338.1">
    <property type="nucleotide sequence ID" value="NZ_FOXR01000005.1"/>
</dbReference>
<feature type="domain" description="Glycoside hydrolase family 31 N-terminal" evidence="4">
    <location>
        <begin position="21"/>
        <end position="192"/>
    </location>
</feature>
<dbReference type="SUPFAM" id="SSF51011">
    <property type="entry name" value="Glycosyl hydrolase domain"/>
    <property type="match status" value="1"/>
</dbReference>